<reference evidence="3 4" key="1">
    <citation type="submission" date="2019-06" db="EMBL/GenBank/DDBJ databases">
        <title>Sorghum-associated microbial communities from plants grown in Nebraska, USA.</title>
        <authorList>
            <person name="Schachtman D."/>
        </authorList>
    </citation>
    <scope>NUCLEOTIDE SEQUENCE [LARGE SCALE GENOMIC DNA]</scope>
    <source>
        <strain evidence="3 4">2482</strain>
    </source>
</reference>
<dbReference type="PANTHER" id="PTHR30388:SF6">
    <property type="entry name" value="XANTHINE DEHYDROGENASE SUBUNIT A-RELATED"/>
    <property type="match status" value="1"/>
</dbReference>
<dbReference type="AlphaFoldDB" id="A0A561DYA9"/>
<sequence length="338" mass="38181">MEDFYQILDVLDYPKEKVIATIIGVKGSAYKKEGSSMLFFSDGTQKGMLTAGCLEEDLALKVREVFKKQEAIILQYDMYMEDDLDWGQGAGCNGTIDILIEPVTEQLTEDLLMVKELLSQHKPVIALKKLDDLGEYVFIEEDGEPFGNWSGPLPTIEFTSKSGSITRDGSPVFQQTFYPKPRLIIFGAGPDARPLVSLAAEIGFSVVVCDWRETFCQKEHFPSAAKILQGFPIDLIQQISFSPYDFVVIMTHQFKRDQELLKRILNKNIRYLGVLGPRERTRRLLNSEDIPRGIFSPMGVAIGAKGPVEIAVSVMAQMIEVWRKPLHERIELLWTIPD</sequence>
<gene>
    <name evidence="3" type="ORF">FB550_101385</name>
</gene>
<dbReference type="SUPFAM" id="SSF51984">
    <property type="entry name" value="MurCD N-terminal domain"/>
    <property type="match status" value="1"/>
</dbReference>
<keyword evidence="4" id="KW-1185">Reference proteome</keyword>
<evidence type="ECO:0000313" key="3">
    <source>
        <dbReference type="EMBL" id="TWE08364.1"/>
    </source>
</evidence>
<evidence type="ECO:0000313" key="4">
    <source>
        <dbReference type="Proteomes" id="UP000319671"/>
    </source>
</evidence>
<dbReference type="InterPro" id="IPR052698">
    <property type="entry name" value="MoCofactor_Util/Proc"/>
</dbReference>
<dbReference type="PANTHER" id="PTHR30388">
    <property type="entry name" value="ALDEHYDE OXIDOREDUCTASE MOLYBDENUM COFACTOR ASSEMBLY PROTEIN"/>
    <property type="match status" value="1"/>
</dbReference>
<dbReference type="InterPro" id="IPR003777">
    <property type="entry name" value="XdhC_CoxI"/>
</dbReference>
<dbReference type="Pfam" id="PF02625">
    <property type="entry name" value="XdhC_CoxI"/>
    <property type="match status" value="1"/>
</dbReference>
<dbReference type="RefSeq" id="WP_144562065.1">
    <property type="nucleotide sequence ID" value="NZ_VIVN01000001.1"/>
</dbReference>
<feature type="domain" description="XdhC- CoxI" evidence="1">
    <location>
        <begin position="18"/>
        <end position="77"/>
    </location>
</feature>
<feature type="domain" description="XdhC Rossmann" evidence="2">
    <location>
        <begin position="183"/>
        <end position="318"/>
    </location>
</feature>
<proteinExistence type="predicted"/>
<comment type="caution">
    <text evidence="3">The sequence shown here is derived from an EMBL/GenBank/DDBJ whole genome shotgun (WGS) entry which is preliminary data.</text>
</comment>
<name>A0A561DYA9_9BACI</name>
<dbReference type="InterPro" id="IPR027051">
    <property type="entry name" value="XdhC_Rossmann_dom"/>
</dbReference>
<protein>
    <submittedName>
        <fullName evidence="3">Molybdenum cofactor sulfurylase</fullName>
    </submittedName>
</protein>
<dbReference type="Gene3D" id="3.40.50.720">
    <property type="entry name" value="NAD(P)-binding Rossmann-like Domain"/>
    <property type="match status" value="1"/>
</dbReference>
<evidence type="ECO:0000259" key="1">
    <source>
        <dbReference type="Pfam" id="PF02625"/>
    </source>
</evidence>
<dbReference type="Pfam" id="PF13478">
    <property type="entry name" value="XdhC_C"/>
    <property type="match status" value="1"/>
</dbReference>
<accession>A0A561DYA9</accession>
<dbReference type="EMBL" id="VIVN01000001">
    <property type="protein sequence ID" value="TWE08364.1"/>
    <property type="molecule type" value="Genomic_DNA"/>
</dbReference>
<organism evidence="3 4">
    <name type="scientific">Neobacillus bataviensis</name>
    <dbReference type="NCBI Taxonomy" id="220685"/>
    <lineage>
        <taxon>Bacteria</taxon>
        <taxon>Bacillati</taxon>
        <taxon>Bacillota</taxon>
        <taxon>Bacilli</taxon>
        <taxon>Bacillales</taxon>
        <taxon>Bacillaceae</taxon>
        <taxon>Neobacillus</taxon>
    </lineage>
</organism>
<dbReference type="Proteomes" id="UP000319671">
    <property type="component" value="Unassembled WGS sequence"/>
</dbReference>
<evidence type="ECO:0000259" key="2">
    <source>
        <dbReference type="Pfam" id="PF13478"/>
    </source>
</evidence>